<feature type="region of interest" description="Disordered" evidence="2">
    <location>
        <begin position="319"/>
        <end position="345"/>
    </location>
</feature>
<protein>
    <submittedName>
        <fullName evidence="3">Plasmid recombination enzyme</fullName>
    </submittedName>
</protein>
<dbReference type="InterPro" id="IPR001668">
    <property type="entry name" value="Mob_Pre"/>
</dbReference>
<gene>
    <name evidence="3" type="ORF">ERS852425_01889</name>
</gene>
<evidence type="ECO:0000256" key="1">
    <source>
        <dbReference type="ARBA" id="ARBA00010657"/>
    </source>
</evidence>
<dbReference type="NCBIfam" id="NF041497">
    <property type="entry name" value="MobV"/>
    <property type="match status" value="1"/>
</dbReference>
<dbReference type="EMBL" id="CYXT01000014">
    <property type="protein sequence ID" value="CUM99007.1"/>
    <property type="molecule type" value="Genomic_DNA"/>
</dbReference>
<dbReference type="GO" id="GO:0003677">
    <property type="term" value="F:DNA binding"/>
    <property type="evidence" value="ECO:0007669"/>
    <property type="project" value="InterPro"/>
</dbReference>
<organism evidence="3 4">
    <name type="scientific">Anaerostipes hadrus</name>
    <dbReference type="NCBI Taxonomy" id="649756"/>
    <lineage>
        <taxon>Bacteria</taxon>
        <taxon>Bacillati</taxon>
        <taxon>Bacillota</taxon>
        <taxon>Clostridia</taxon>
        <taxon>Lachnospirales</taxon>
        <taxon>Lachnospiraceae</taxon>
        <taxon>Anaerostipes</taxon>
    </lineage>
</organism>
<reference evidence="3 4" key="1">
    <citation type="submission" date="2015-09" db="EMBL/GenBank/DDBJ databases">
        <authorList>
            <consortium name="Pathogen Informatics"/>
        </authorList>
    </citation>
    <scope>NUCLEOTIDE SEQUENCE [LARGE SCALE GENOMIC DNA]</scope>
    <source>
        <strain evidence="3 4">2789STDY5608868</strain>
    </source>
</reference>
<dbReference type="Pfam" id="PF01076">
    <property type="entry name" value="Mob_Pre"/>
    <property type="match status" value="1"/>
</dbReference>
<sequence>MGTCYSFVSTEKIKDLGAFSRKLEHNFRIGGRVPNADPMKSYLNEELIKLEPGSDYIKEYNKRVLDSVYYQTHKIRKDAVRGIEVMMTFSSKDIPKDFDFEQWKKENVKWLQSYFGKDNVVSAVLHMDETTPHIHAVVIPMVNERLSAAHFLNGRERMANLQNSYGDRMEKLGLTRGMKGSLAKHTDIKEFYTAVNKQKIKELPQPKKHESTKDYYERAQKVFQESNYQHLNELQKKDREIIEKNTQTLQENLELANSIKKTQELIREIEHRFGEDKDTVLKKIDTMNHLNQGLKSYPDQDFSNNVFEGMREILRFEKEKTKRTRKEPEKSLDQILDEAKKELQK</sequence>
<dbReference type="CDD" id="cd17242">
    <property type="entry name" value="MobM_relaxase"/>
    <property type="match status" value="1"/>
</dbReference>
<comment type="similarity">
    <text evidence="1">Belongs to the plasmid mobilization pre family.</text>
</comment>
<proteinExistence type="inferred from homology"/>
<dbReference type="GO" id="GO:0006310">
    <property type="term" value="P:DNA recombination"/>
    <property type="evidence" value="ECO:0007669"/>
    <property type="project" value="InterPro"/>
</dbReference>
<dbReference type="RefSeq" id="WP_044922552.1">
    <property type="nucleotide sequence ID" value="NZ_CYXT01000014.1"/>
</dbReference>
<evidence type="ECO:0000256" key="2">
    <source>
        <dbReference type="SAM" id="MobiDB-lite"/>
    </source>
</evidence>
<evidence type="ECO:0000313" key="4">
    <source>
        <dbReference type="Proteomes" id="UP000095598"/>
    </source>
</evidence>
<accession>A0A173TAQ7</accession>
<name>A0A173TAQ7_ANAHA</name>
<dbReference type="Proteomes" id="UP000095598">
    <property type="component" value="Unassembled WGS sequence"/>
</dbReference>
<evidence type="ECO:0000313" key="3">
    <source>
        <dbReference type="EMBL" id="CUM99007.1"/>
    </source>
</evidence>
<dbReference type="AlphaFoldDB" id="A0A173TAQ7"/>
<dbReference type="Gene3D" id="3.30.930.30">
    <property type="match status" value="1"/>
</dbReference>